<gene>
    <name evidence="1" type="ORF">CP911_05820</name>
</gene>
<dbReference type="EMBL" id="NXHG01000002">
    <property type="protein sequence ID" value="PCM62708.1"/>
    <property type="molecule type" value="Genomic_DNA"/>
</dbReference>
<protein>
    <submittedName>
        <fullName evidence="1">Uncharacterized protein</fullName>
    </submittedName>
</protein>
<evidence type="ECO:0000313" key="2">
    <source>
        <dbReference type="Proteomes" id="UP000217648"/>
    </source>
</evidence>
<sequence length="71" mass="8229">MILLFCTSALPIQAKILPGPRLATFLLRKRKEKKRDLLHSVNTNENHYQFDVVLILLRADFVIIVVEIERG</sequence>
<accession>A0A246AUS3</accession>
<reference evidence="1 2" key="1">
    <citation type="submission" date="2017-09" db="EMBL/GenBank/DDBJ databases">
        <title>Mdr eskape-Ghana.</title>
        <authorList>
            <person name="Agyepong N."/>
            <person name="Janice J."/>
            <person name="Samuelsen O."/>
            <person name="Owusu-Ofori A."/>
            <person name="Sundsfjord A."/>
            <person name="Essack S."/>
            <person name="Pedersen T."/>
        </authorList>
    </citation>
    <scope>NUCLEOTIDE SEQUENCE [LARGE SCALE GENOMIC DNA]</scope>
    <source>
        <strain evidence="1 2">46</strain>
    </source>
</reference>
<dbReference type="KEGG" id="kqu:AVR78_00990"/>
<evidence type="ECO:0000313" key="1">
    <source>
        <dbReference type="EMBL" id="PCM62708.1"/>
    </source>
</evidence>
<dbReference type="STRING" id="1463164.KQS06HV_140145"/>
<dbReference type="AlphaFoldDB" id="A0A246AUS3"/>
<dbReference type="Proteomes" id="UP000217648">
    <property type="component" value="Unassembled WGS sequence"/>
</dbReference>
<organism evidence="1 2">
    <name type="scientific">Klebsiella quasipneumoniae</name>
    <dbReference type="NCBI Taxonomy" id="1463165"/>
    <lineage>
        <taxon>Bacteria</taxon>
        <taxon>Pseudomonadati</taxon>
        <taxon>Pseudomonadota</taxon>
        <taxon>Gammaproteobacteria</taxon>
        <taxon>Enterobacterales</taxon>
        <taxon>Enterobacteriaceae</taxon>
        <taxon>Klebsiella/Raoultella group</taxon>
        <taxon>Klebsiella</taxon>
        <taxon>Klebsiella pneumoniae complex</taxon>
    </lineage>
</organism>
<proteinExistence type="predicted"/>
<name>A0A246AUS3_9ENTR</name>
<comment type="caution">
    <text evidence="1">The sequence shown here is derived from an EMBL/GenBank/DDBJ whole genome shotgun (WGS) entry which is preliminary data.</text>
</comment>